<keyword evidence="1" id="KW-0732">Signal</keyword>
<keyword evidence="3" id="KW-1185">Reference proteome</keyword>
<evidence type="ECO:0000313" key="3">
    <source>
        <dbReference type="Proteomes" id="UP001336835"/>
    </source>
</evidence>
<accession>A0ABU7IAW4</accession>
<protein>
    <recommendedName>
        <fullName evidence="4">Secreted protein</fullName>
    </recommendedName>
</protein>
<evidence type="ECO:0000256" key="1">
    <source>
        <dbReference type="SAM" id="SignalP"/>
    </source>
</evidence>
<sequence length="117" mass="12852">MKKTIFVALFLFSTGLVNATVYYTTKDCQRAGYDRVEESHFTGGANLTCTRAGSTQCKYKDGHVPPRVIENYGNIDEIVSANVNEGVLSGSADFEGGYYTWNATKDGEIQFSIVTTE</sequence>
<dbReference type="Proteomes" id="UP001336835">
    <property type="component" value="Unassembled WGS sequence"/>
</dbReference>
<evidence type="ECO:0000313" key="2">
    <source>
        <dbReference type="EMBL" id="MEE1946421.1"/>
    </source>
</evidence>
<feature type="signal peptide" evidence="1">
    <location>
        <begin position="1"/>
        <end position="19"/>
    </location>
</feature>
<name>A0ABU7IAW4_9SPHI</name>
<feature type="chain" id="PRO_5047024039" description="Secreted protein" evidence="1">
    <location>
        <begin position="20"/>
        <end position="117"/>
    </location>
</feature>
<proteinExistence type="predicted"/>
<evidence type="ECO:0008006" key="4">
    <source>
        <dbReference type="Google" id="ProtNLM"/>
    </source>
</evidence>
<gene>
    <name evidence="2" type="ORF">VRU48_14955</name>
</gene>
<dbReference type="EMBL" id="JAZDQT010000002">
    <property type="protein sequence ID" value="MEE1946421.1"/>
    <property type="molecule type" value="Genomic_DNA"/>
</dbReference>
<reference evidence="2 3" key="1">
    <citation type="submission" date="2024-01" db="EMBL/GenBank/DDBJ databases">
        <title>Pedobacter sp. nov., isolated from fresh soil.</title>
        <authorList>
            <person name="Le N.T.T."/>
        </authorList>
    </citation>
    <scope>NUCLEOTIDE SEQUENCE [LARGE SCALE GENOMIC DNA]</scope>
    <source>
        <strain evidence="2 3">KR3-3</strain>
    </source>
</reference>
<dbReference type="RefSeq" id="WP_330108721.1">
    <property type="nucleotide sequence ID" value="NZ_JAZDQT010000002.1"/>
</dbReference>
<organism evidence="2 3">
    <name type="scientific">Pedobacter albus</name>
    <dbReference type="NCBI Taxonomy" id="3113905"/>
    <lineage>
        <taxon>Bacteria</taxon>
        <taxon>Pseudomonadati</taxon>
        <taxon>Bacteroidota</taxon>
        <taxon>Sphingobacteriia</taxon>
        <taxon>Sphingobacteriales</taxon>
        <taxon>Sphingobacteriaceae</taxon>
        <taxon>Pedobacter</taxon>
    </lineage>
</organism>
<comment type="caution">
    <text evidence="2">The sequence shown here is derived from an EMBL/GenBank/DDBJ whole genome shotgun (WGS) entry which is preliminary data.</text>
</comment>